<evidence type="ECO:0000313" key="7">
    <source>
        <dbReference type="EMBL" id="MFC4769674.1"/>
    </source>
</evidence>
<evidence type="ECO:0000256" key="2">
    <source>
        <dbReference type="ARBA" id="ARBA00022801"/>
    </source>
</evidence>
<keyword evidence="3" id="KW-0143">Chaperone</keyword>
<evidence type="ECO:0000256" key="5">
    <source>
        <dbReference type="ARBA" id="ARBA00049117"/>
    </source>
</evidence>
<dbReference type="InterPro" id="IPR003495">
    <property type="entry name" value="CobW/HypB/UreG_nucleotide-bd"/>
</dbReference>
<dbReference type="PANTHER" id="PTHR13748">
    <property type="entry name" value="COBW-RELATED"/>
    <property type="match status" value="1"/>
</dbReference>
<dbReference type="SUPFAM" id="SSF52540">
    <property type="entry name" value="P-loop containing nucleoside triphosphate hydrolases"/>
    <property type="match status" value="1"/>
</dbReference>
<proteinExistence type="inferred from homology"/>
<dbReference type="EMBL" id="JBHSHC010000142">
    <property type="protein sequence ID" value="MFC4769674.1"/>
    <property type="molecule type" value="Genomic_DNA"/>
</dbReference>
<dbReference type="Pfam" id="PF02492">
    <property type="entry name" value="cobW"/>
    <property type="match status" value="1"/>
</dbReference>
<dbReference type="CDD" id="cd03112">
    <property type="entry name" value="CobW-like"/>
    <property type="match status" value="1"/>
</dbReference>
<keyword evidence="1" id="KW-0547">Nucleotide-binding</keyword>
<dbReference type="PANTHER" id="PTHR13748:SF59">
    <property type="entry name" value="COBW C-TERMINAL DOMAIN-CONTAINING PROTEIN"/>
    <property type="match status" value="1"/>
</dbReference>
<evidence type="ECO:0000256" key="1">
    <source>
        <dbReference type="ARBA" id="ARBA00022741"/>
    </source>
</evidence>
<comment type="similarity">
    <text evidence="4">Belongs to the SIMIBI class G3E GTPase family. ZNG1 subfamily.</text>
</comment>
<feature type="domain" description="CobW C-terminal" evidence="6">
    <location>
        <begin position="243"/>
        <end position="332"/>
    </location>
</feature>
<dbReference type="InterPro" id="IPR027417">
    <property type="entry name" value="P-loop_NTPase"/>
</dbReference>
<keyword evidence="8" id="KW-1185">Reference proteome</keyword>
<name>A0ABV9Q794_9BACL</name>
<reference evidence="8" key="1">
    <citation type="journal article" date="2019" name="Int. J. Syst. Evol. Microbiol.">
        <title>The Global Catalogue of Microorganisms (GCM) 10K type strain sequencing project: providing services to taxonomists for standard genome sequencing and annotation.</title>
        <authorList>
            <consortium name="The Broad Institute Genomics Platform"/>
            <consortium name="The Broad Institute Genome Sequencing Center for Infectious Disease"/>
            <person name="Wu L."/>
            <person name="Ma J."/>
        </authorList>
    </citation>
    <scope>NUCLEOTIDE SEQUENCE [LARGE SCALE GENOMIC DNA]</scope>
    <source>
        <strain evidence="8">WYCCWR 12678</strain>
    </source>
</reference>
<dbReference type="SMART" id="SM00833">
    <property type="entry name" value="CobW_C"/>
    <property type="match status" value="1"/>
</dbReference>
<gene>
    <name evidence="7" type="ORF">ACFO8Q_20390</name>
</gene>
<dbReference type="InterPro" id="IPR051316">
    <property type="entry name" value="Zinc-reg_GTPase_activator"/>
</dbReference>
<protein>
    <submittedName>
        <fullName evidence="7">CobW family GTP-binding protein</fullName>
    </submittedName>
</protein>
<comment type="catalytic activity">
    <reaction evidence="5">
        <text>GTP + H2O = GDP + phosphate + H(+)</text>
        <dbReference type="Rhea" id="RHEA:19669"/>
        <dbReference type="ChEBI" id="CHEBI:15377"/>
        <dbReference type="ChEBI" id="CHEBI:15378"/>
        <dbReference type="ChEBI" id="CHEBI:37565"/>
        <dbReference type="ChEBI" id="CHEBI:43474"/>
        <dbReference type="ChEBI" id="CHEBI:58189"/>
    </reaction>
    <physiologicalReaction direction="left-to-right" evidence="5">
        <dbReference type="Rhea" id="RHEA:19670"/>
    </physiologicalReaction>
</comment>
<evidence type="ECO:0000256" key="4">
    <source>
        <dbReference type="ARBA" id="ARBA00034320"/>
    </source>
</evidence>
<dbReference type="InterPro" id="IPR011629">
    <property type="entry name" value="CobW-like_C"/>
</dbReference>
<keyword evidence="2" id="KW-0378">Hydrolase</keyword>
<evidence type="ECO:0000256" key="3">
    <source>
        <dbReference type="ARBA" id="ARBA00023186"/>
    </source>
</evidence>
<evidence type="ECO:0000259" key="6">
    <source>
        <dbReference type="SMART" id="SM00833"/>
    </source>
</evidence>
<sequence>MEQIDQRIPATILTGALGSGKTTLLNYILQENHGLKVAVIVNEFGEISIDHHLVVGTDEEVVELANGCICCTVREDLQQAVEKILEREDRPEYLLVETTGLADPRPVAQTFLIDELNEQVRLDAIVTVIDASRFSENLELSGTTTDQILAGDILILNKIDLVSSETVGKIKEELYDLNPAARVLDTVNARVDLRLLLDVGMFQLERLFGGGSEGELLMLEDCPDCAFGVEHNHFHSHLQDDEISSVSFASDRPLDYDRFGEFMGNLPGGIFRGKGILWIEGYDEKLIFHLVGDRSQAVANGEWGREPRYTKLVLIGKRLNRDDILCKLESCLVNV</sequence>
<accession>A0ABV9Q794</accession>
<dbReference type="InterPro" id="IPR036627">
    <property type="entry name" value="CobW-likC_sf"/>
</dbReference>
<dbReference type="SUPFAM" id="SSF90002">
    <property type="entry name" value="Hypothetical protein YjiA, C-terminal domain"/>
    <property type="match status" value="1"/>
</dbReference>
<evidence type="ECO:0000313" key="8">
    <source>
        <dbReference type="Proteomes" id="UP001596002"/>
    </source>
</evidence>
<dbReference type="Pfam" id="PF07683">
    <property type="entry name" value="CobW_C"/>
    <property type="match status" value="1"/>
</dbReference>
<comment type="caution">
    <text evidence="7">The sequence shown here is derived from an EMBL/GenBank/DDBJ whole genome shotgun (WGS) entry which is preliminary data.</text>
</comment>
<dbReference type="RefSeq" id="WP_380028458.1">
    <property type="nucleotide sequence ID" value="NZ_JBHSHC010000142.1"/>
</dbReference>
<dbReference type="Gene3D" id="3.40.50.300">
    <property type="entry name" value="P-loop containing nucleotide triphosphate hydrolases"/>
    <property type="match status" value="1"/>
</dbReference>
<dbReference type="Proteomes" id="UP001596002">
    <property type="component" value="Unassembled WGS sequence"/>
</dbReference>
<dbReference type="Gene3D" id="3.30.1220.10">
    <property type="entry name" value="CobW-like, C-terminal domain"/>
    <property type="match status" value="1"/>
</dbReference>
<organism evidence="7 8">
    <name type="scientific">Effusibacillus consociatus</name>
    <dbReference type="NCBI Taxonomy" id="1117041"/>
    <lineage>
        <taxon>Bacteria</taxon>
        <taxon>Bacillati</taxon>
        <taxon>Bacillota</taxon>
        <taxon>Bacilli</taxon>
        <taxon>Bacillales</taxon>
        <taxon>Alicyclobacillaceae</taxon>
        <taxon>Effusibacillus</taxon>
    </lineage>
</organism>